<organism evidence="1 2">
    <name type="scientific">Actinoplanes awajinensis subsp. mycoplanecinus</name>
    <dbReference type="NCBI Taxonomy" id="135947"/>
    <lineage>
        <taxon>Bacteria</taxon>
        <taxon>Bacillati</taxon>
        <taxon>Actinomycetota</taxon>
        <taxon>Actinomycetes</taxon>
        <taxon>Micromonosporales</taxon>
        <taxon>Micromonosporaceae</taxon>
        <taxon>Actinoplanes</taxon>
    </lineage>
</organism>
<keyword evidence="2" id="KW-1185">Reference proteome</keyword>
<dbReference type="Pfam" id="PF04075">
    <property type="entry name" value="F420H2_quin_red"/>
    <property type="match status" value="1"/>
</dbReference>
<dbReference type="EMBL" id="LLZH01000331">
    <property type="protein sequence ID" value="KUL23554.1"/>
    <property type="molecule type" value="Genomic_DNA"/>
</dbReference>
<dbReference type="InterPro" id="IPR012349">
    <property type="entry name" value="Split_barrel_FMN-bd"/>
</dbReference>
<accession>A0A101JB68</accession>
<reference evidence="1 2" key="1">
    <citation type="submission" date="2015-10" db="EMBL/GenBank/DDBJ databases">
        <authorList>
            <person name="Gilbert D.G."/>
        </authorList>
    </citation>
    <scope>NUCLEOTIDE SEQUENCE [LARGE SCALE GENOMIC DNA]</scope>
    <source>
        <strain evidence="1 2">NRRL B-16712</strain>
    </source>
</reference>
<dbReference type="Proteomes" id="UP000053244">
    <property type="component" value="Unassembled WGS sequence"/>
</dbReference>
<dbReference type="AlphaFoldDB" id="A0A101JB68"/>
<dbReference type="Gene3D" id="2.30.110.10">
    <property type="entry name" value="Electron Transport, Fmn-binding Protein, Chain A"/>
    <property type="match status" value="1"/>
</dbReference>
<proteinExistence type="predicted"/>
<protein>
    <recommendedName>
        <fullName evidence="3">Nitroreductase</fullName>
    </recommendedName>
</protein>
<gene>
    <name evidence="1" type="ORF">ADL15_46155</name>
</gene>
<dbReference type="GO" id="GO:0016491">
    <property type="term" value="F:oxidoreductase activity"/>
    <property type="evidence" value="ECO:0007669"/>
    <property type="project" value="InterPro"/>
</dbReference>
<evidence type="ECO:0000313" key="2">
    <source>
        <dbReference type="Proteomes" id="UP000053244"/>
    </source>
</evidence>
<evidence type="ECO:0000313" key="1">
    <source>
        <dbReference type="EMBL" id="KUL23554.1"/>
    </source>
</evidence>
<sequence>MIGARLGGLAGILGPVDYTAPVRYRRTPALYRRLQPLGVTFVRHGLSPRYAVVLEVPGRRTGVIRRTVLVRVSLDGTDYLVSLAGESEWVRNVRAAGGRATLGRRERRSVRLVPVPEHQRPAVIRAYLDRGGRRARSWGTAAEARHYFGVRPAASPDEVAAVADRYPVFRVVEQLGWTGAASRPAAAQQAASTANG</sequence>
<dbReference type="InterPro" id="IPR004378">
    <property type="entry name" value="F420H2_quin_Rdtase"/>
</dbReference>
<evidence type="ECO:0008006" key="3">
    <source>
        <dbReference type="Google" id="ProtNLM"/>
    </source>
</evidence>
<comment type="caution">
    <text evidence="1">The sequence shown here is derived from an EMBL/GenBank/DDBJ whole genome shotgun (WGS) entry which is preliminary data.</text>
</comment>
<name>A0A101JB68_9ACTN</name>